<dbReference type="Proteomes" id="UP000504634">
    <property type="component" value="Unplaced"/>
</dbReference>
<gene>
    <name evidence="3" type="primary">LOC115624923</name>
</gene>
<evidence type="ECO:0000313" key="3">
    <source>
        <dbReference type="RefSeq" id="XP_030375634.1"/>
    </source>
</evidence>
<dbReference type="RefSeq" id="XP_030375634.1">
    <property type="nucleotide sequence ID" value="XM_030519774.1"/>
</dbReference>
<sequence length="85" mass="9334">MLAENVLRENTSGQSDCPTKKSKGSRVGAAVNMKKLLKAVKQIFVSSVSGQKRGVDDVITHTCATEEEHQNWLNEQLEAQNTMST</sequence>
<feature type="region of interest" description="Disordered" evidence="1">
    <location>
        <begin position="1"/>
        <end position="25"/>
    </location>
</feature>
<dbReference type="GeneID" id="115624923"/>
<accession>A0A6J2THZ2</accession>
<keyword evidence="2" id="KW-1185">Reference proteome</keyword>
<protein>
    <submittedName>
        <fullName evidence="3">Uncharacterized protein LOC115624923</fullName>
    </submittedName>
</protein>
<proteinExistence type="predicted"/>
<evidence type="ECO:0000313" key="2">
    <source>
        <dbReference type="Proteomes" id="UP000504634"/>
    </source>
</evidence>
<organism evidence="2 3">
    <name type="scientific">Drosophila lebanonensis</name>
    <name type="common">Fruit fly</name>
    <name type="synonym">Scaptodrosophila lebanonensis</name>
    <dbReference type="NCBI Taxonomy" id="7225"/>
    <lineage>
        <taxon>Eukaryota</taxon>
        <taxon>Metazoa</taxon>
        <taxon>Ecdysozoa</taxon>
        <taxon>Arthropoda</taxon>
        <taxon>Hexapoda</taxon>
        <taxon>Insecta</taxon>
        <taxon>Pterygota</taxon>
        <taxon>Neoptera</taxon>
        <taxon>Endopterygota</taxon>
        <taxon>Diptera</taxon>
        <taxon>Brachycera</taxon>
        <taxon>Muscomorpha</taxon>
        <taxon>Ephydroidea</taxon>
        <taxon>Drosophilidae</taxon>
        <taxon>Scaptodrosophila</taxon>
    </lineage>
</organism>
<evidence type="ECO:0000256" key="1">
    <source>
        <dbReference type="SAM" id="MobiDB-lite"/>
    </source>
</evidence>
<name>A0A6J2THZ2_DROLE</name>
<dbReference type="OrthoDB" id="8067747at2759"/>
<dbReference type="AlphaFoldDB" id="A0A6J2THZ2"/>
<feature type="compositionally biased region" description="Polar residues" evidence="1">
    <location>
        <begin position="8"/>
        <end position="17"/>
    </location>
</feature>
<reference evidence="3" key="1">
    <citation type="submission" date="2025-08" db="UniProtKB">
        <authorList>
            <consortium name="RefSeq"/>
        </authorList>
    </citation>
    <scope>IDENTIFICATION</scope>
    <source>
        <strain evidence="3">11010-0011.00</strain>
        <tissue evidence="3">Whole body</tissue>
    </source>
</reference>